<dbReference type="PANTHER" id="PTHR43243">
    <property type="entry name" value="INNER MEMBRANE TRANSPORTER YGJI-RELATED"/>
    <property type="match status" value="1"/>
</dbReference>
<accession>A0A8D9BDE2</accession>
<proteinExistence type="predicted"/>
<dbReference type="PANTHER" id="PTHR43243:SF98">
    <property type="entry name" value="TORN AND DIMINISHED RHABDOMERES, ISOFORM D"/>
    <property type="match status" value="1"/>
</dbReference>
<feature type="transmembrane region" description="Helical" evidence="1">
    <location>
        <begin position="39"/>
        <end position="57"/>
    </location>
</feature>
<feature type="transmembrane region" description="Helical" evidence="1">
    <location>
        <begin position="308"/>
        <end position="324"/>
    </location>
</feature>
<keyword evidence="1" id="KW-0812">Transmembrane</keyword>
<feature type="transmembrane region" description="Helical" evidence="1">
    <location>
        <begin position="13"/>
        <end position="33"/>
    </location>
</feature>
<feature type="transmembrane region" description="Helical" evidence="1">
    <location>
        <begin position="330"/>
        <end position="351"/>
    </location>
</feature>
<keyword evidence="1" id="KW-0472">Membrane</keyword>
<feature type="transmembrane region" description="Helical" evidence="1">
    <location>
        <begin position="69"/>
        <end position="90"/>
    </location>
</feature>
<reference evidence="2" key="1">
    <citation type="submission" date="2021-05" db="EMBL/GenBank/DDBJ databases">
        <authorList>
            <person name="Alioto T."/>
            <person name="Alioto T."/>
            <person name="Gomez Garrido J."/>
        </authorList>
    </citation>
    <scope>NUCLEOTIDE SEQUENCE</scope>
</reference>
<feature type="transmembrane region" description="Helical" evidence="1">
    <location>
        <begin position="110"/>
        <end position="128"/>
    </location>
</feature>
<dbReference type="GO" id="GO:0015171">
    <property type="term" value="F:amino acid transmembrane transporter activity"/>
    <property type="evidence" value="ECO:0007669"/>
    <property type="project" value="TreeGrafter"/>
</dbReference>
<dbReference type="GO" id="GO:0005886">
    <property type="term" value="C:plasma membrane"/>
    <property type="evidence" value="ECO:0007669"/>
    <property type="project" value="TreeGrafter"/>
</dbReference>
<organism evidence="2">
    <name type="scientific">Cacopsylla melanoneura</name>
    <dbReference type="NCBI Taxonomy" id="428564"/>
    <lineage>
        <taxon>Eukaryota</taxon>
        <taxon>Metazoa</taxon>
        <taxon>Ecdysozoa</taxon>
        <taxon>Arthropoda</taxon>
        <taxon>Hexapoda</taxon>
        <taxon>Insecta</taxon>
        <taxon>Pterygota</taxon>
        <taxon>Neoptera</taxon>
        <taxon>Paraneoptera</taxon>
        <taxon>Hemiptera</taxon>
        <taxon>Sternorrhyncha</taxon>
        <taxon>Psylloidea</taxon>
        <taxon>Psyllidae</taxon>
        <taxon>Psyllinae</taxon>
        <taxon>Cacopsylla</taxon>
    </lineage>
</organism>
<feature type="transmembrane region" description="Helical" evidence="1">
    <location>
        <begin position="135"/>
        <end position="154"/>
    </location>
</feature>
<feature type="transmembrane region" description="Helical" evidence="1">
    <location>
        <begin position="174"/>
        <end position="195"/>
    </location>
</feature>
<feature type="transmembrane region" description="Helical" evidence="1">
    <location>
        <begin position="275"/>
        <end position="296"/>
    </location>
</feature>
<dbReference type="AlphaFoldDB" id="A0A8D9BDE2"/>
<evidence type="ECO:0000313" key="2">
    <source>
        <dbReference type="EMBL" id="CAG6782870.1"/>
    </source>
</evidence>
<name>A0A8D9BDE2_9HEMI</name>
<dbReference type="EMBL" id="HBUF01629544">
    <property type="protein sequence ID" value="CAG6782870.1"/>
    <property type="molecule type" value="Transcribed_RNA"/>
</dbReference>
<protein>
    <submittedName>
        <fullName evidence="2">Uncharacterized protein</fullName>
    </submittedName>
</protein>
<evidence type="ECO:0000256" key="1">
    <source>
        <dbReference type="SAM" id="Phobius"/>
    </source>
</evidence>
<sequence length="370" mass="40731">MSCMSWLEVRKKVLTRLSTCLPLGALVVIPVLTESYGCIYVLIGLPVTTLAAYLIDVCDVRKSKIINDWFSLLGRICLYTASVQALSHAVKVMSHGTGLDILEHIFHQSTNLVISSAVIVLVTILFIFGLERSSLLRQLITLSTLSVIFLLLYFSINLNDSSFVDKKKQALQDGWSQIIFICGVLVSSFTGIGLVKGQVDSVRKYSETTVTVILLCLIMYCAVATSLCMLDTNSVYSLNDNVPLLKLFNLREMWRTEVLIYCLMVSGLSLSLPEIMSSAVASVVGLASHACVIPVLFARESIFTNTHFHAILLISCASLVLNIFCACDQLVYLASSIVLLNALVSCTYLIFGKYLSLYRSTSKLVLFSNP</sequence>
<keyword evidence="1" id="KW-1133">Transmembrane helix</keyword>
<feature type="transmembrane region" description="Helical" evidence="1">
    <location>
        <begin position="207"/>
        <end position="227"/>
    </location>
</feature>